<evidence type="ECO:0000313" key="4">
    <source>
        <dbReference type="EMBL" id="CAH2049944.1"/>
    </source>
</evidence>
<dbReference type="CDD" id="cd03784">
    <property type="entry name" value="GT1_Gtf-like"/>
    <property type="match status" value="1"/>
</dbReference>
<protein>
    <submittedName>
        <fullName evidence="4">Uncharacterized protein</fullName>
    </submittedName>
</protein>
<sequence length="361" mass="40191">MARGKRKGSKDTIMEAGKLHIMMFPWLAFGHIIPYLELAKLIAGKGHRISFISTPGTSTAFPNSPRSLSPHHTHQASSSTSCQSPQGAESTTDISYDKVKHLKISYDGLREPFAQLLRSSSPDWLFFDFTSYWVPTVAAEISIPTAFFFIFNAAFSAFLGPVPVLMGTEDYRTKPEDFTVAPKWIPFKSTLRYLPFEIARIFNDSVSGNDENISDIFRIGAAIKGCDLVLLKSCSEFEPEWFNLLEELHQKPVIPTGLLPVTPDDGSDGGVGWREIKEWLDEQGKGSVVYVAFGSEAKLSQDELTQIANGLELSGLPFFWVLKKLSGLGDGDEQIELPDGLEERTKDEEWCGRAGRLNPRY</sequence>
<keyword evidence="5" id="KW-1185">Reference proteome</keyword>
<dbReference type="Proteomes" id="UP000836841">
    <property type="component" value="Unassembled WGS sequence"/>
</dbReference>
<gene>
    <name evidence="4" type="ORF">TAV2_LOCUS8459</name>
</gene>
<dbReference type="EMBL" id="CAJVSB020000363">
    <property type="protein sequence ID" value="CAH2049944.1"/>
    <property type="molecule type" value="Genomic_DNA"/>
</dbReference>
<reference evidence="4 5" key="1">
    <citation type="submission" date="2022-03" db="EMBL/GenBank/DDBJ databases">
        <authorList>
            <person name="Nunn A."/>
            <person name="Chopra R."/>
            <person name="Nunn A."/>
            <person name="Contreras Garrido A."/>
        </authorList>
    </citation>
    <scope>NUCLEOTIDE SEQUENCE [LARGE SCALE GENOMIC DNA]</scope>
</reference>
<dbReference type="InterPro" id="IPR050481">
    <property type="entry name" value="UDP-glycosyltransf_plant"/>
</dbReference>
<feature type="region of interest" description="Disordered" evidence="3">
    <location>
        <begin position="60"/>
        <end position="92"/>
    </location>
</feature>
<comment type="caution">
    <text evidence="4">The sequence shown here is derived from an EMBL/GenBank/DDBJ whole genome shotgun (WGS) entry which is preliminary data.</text>
</comment>
<dbReference type="InterPro" id="IPR002213">
    <property type="entry name" value="UDP_glucos_trans"/>
</dbReference>
<comment type="similarity">
    <text evidence="1">Belongs to the UDP-glycosyltransferase family.</text>
</comment>
<name>A0AAU9RWE0_THLAR</name>
<evidence type="ECO:0000256" key="2">
    <source>
        <dbReference type="ARBA" id="ARBA00022679"/>
    </source>
</evidence>
<evidence type="ECO:0000256" key="3">
    <source>
        <dbReference type="SAM" id="MobiDB-lite"/>
    </source>
</evidence>
<proteinExistence type="inferred from homology"/>
<dbReference type="Gene3D" id="3.40.50.2000">
    <property type="entry name" value="Glycogen Phosphorylase B"/>
    <property type="match status" value="2"/>
</dbReference>
<dbReference type="AlphaFoldDB" id="A0AAU9RWE0"/>
<dbReference type="PANTHER" id="PTHR48049">
    <property type="entry name" value="GLYCOSYLTRANSFERASE"/>
    <property type="match status" value="1"/>
</dbReference>
<dbReference type="GO" id="GO:0035251">
    <property type="term" value="F:UDP-glucosyltransferase activity"/>
    <property type="evidence" value="ECO:0007669"/>
    <property type="project" value="InterPro"/>
</dbReference>
<keyword evidence="2" id="KW-0808">Transferase</keyword>
<accession>A0AAU9RWE0</accession>
<dbReference type="SUPFAM" id="SSF53756">
    <property type="entry name" value="UDP-Glycosyltransferase/glycogen phosphorylase"/>
    <property type="match status" value="1"/>
</dbReference>
<feature type="compositionally biased region" description="Polar residues" evidence="3">
    <location>
        <begin position="75"/>
        <end position="92"/>
    </location>
</feature>
<evidence type="ECO:0000256" key="1">
    <source>
        <dbReference type="ARBA" id="ARBA00009995"/>
    </source>
</evidence>
<dbReference type="PANTHER" id="PTHR48049:SF160">
    <property type="entry name" value="UDP-GLYCOSYLTRANSFERASE 91A1"/>
    <property type="match status" value="1"/>
</dbReference>
<evidence type="ECO:0000313" key="5">
    <source>
        <dbReference type="Proteomes" id="UP000836841"/>
    </source>
</evidence>
<organism evidence="4 5">
    <name type="scientific">Thlaspi arvense</name>
    <name type="common">Field penny-cress</name>
    <dbReference type="NCBI Taxonomy" id="13288"/>
    <lineage>
        <taxon>Eukaryota</taxon>
        <taxon>Viridiplantae</taxon>
        <taxon>Streptophyta</taxon>
        <taxon>Embryophyta</taxon>
        <taxon>Tracheophyta</taxon>
        <taxon>Spermatophyta</taxon>
        <taxon>Magnoliopsida</taxon>
        <taxon>eudicotyledons</taxon>
        <taxon>Gunneridae</taxon>
        <taxon>Pentapetalae</taxon>
        <taxon>rosids</taxon>
        <taxon>malvids</taxon>
        <taxon>Brassicales</taxon>
        <taxon>Brassicaceae</taxon>
        <taxon>Thlaspideae</taxon>
        <taxon>Thlaspi</taxon>
    </lineage>
</organism>